<dbReference type="Pfam" id="PF11828">
    <property type="entry name" value="DUF3348"/>
    <property type="match status" value="1"/>
</dbReference>
<proteinExistence type="predicted"/>
<dbReference type="AlphaFoldDB" id="A0A323UU87"/>
<sequence>MAQSLPRTRLNTSTLVRVLADLAVADPVENRQPFAERLGQWLDFSDSLALYSALNAGIPTVLPGLAADSVAVALRSELTRVAGGLTQAIAADGLSGSDKVRIALPCPLPNDSVESASDFAPYHRYYLSHQREMSHAVTTLRAKVRLVLSEQSAPLARVAALDAVLEQGLAARERTLLANLPALLARHFERLYQTHREALAADQADLPAQWMRPGAWLLRFCRDMQSVLRAELACRLQAVEGLIETLENEEHPTQ</sequence>
<evidence type="ECO:0000313" key="1">
    <source>
        <dbReference type="EMBL" id="PZA14766.1"/>
    </source>
</evidence>
<name>A0A323UU87_9RHOO</name>
<gene>
    <name evidence="1" type="ORF">DNK49_19985</name>
</gene>
<accession>A0A323UU87</accession>
<dbReference type="OrthoDB" id="5949373at2"/>
<evidence type="ECO:0000313" key="2">
    <source>
        <dbReference type="Proteomes" id="UP000248259"/>
    </source>
</evidence>
<dbReference type="Proteomes" id="UP000248259">
    <property type="component" value="Unassembled WGS sequence"/>
</dbReference>
<reference evidence="1 2" key="1">
    <citation type="submission" date="2018-06" db="EMBL/GenBank/DDBJ databases">
        <title>Azoarcus communis strain SWub3 genome.</title>
        <authorList>
            <person name="Zorraquino Salvo V."/>
            <person name="Toubiana D."/>
            <person name="Blumwald E."/>
        </authorList>
    </citation>
    <scope>NUCLEOTIDE SEQUENCE [LARGE SCALE GENOMIC DNA]</scope>
    <source>
        <strain evidence="1 2">SWub3</strain>
    </source>
</reference>
<dbReference type="RefSeq" id="WP_110528926.1">
    <property type="nucleotide sequence ID" value="NZ_QKOE01000022.1"/>
</dbReference>
<dbReference type="InterPro" id="IPR021783">
    <property type="entry name" value="DUF3348"/>
</dbReference>
<protein>
    <submittedName>
        <fullName evidence="1">DUF3348 domain-containing protein</fullName>
    </submittedName>
</protein>
<keyword evidence="2" id="KW-1185">Reference proteome</keyword>
<comment type="caution">
    <text evidence="1">The sequence shown here is derived from an EMBL/GenBank/DDBJ whole genome shotgun (WGS) entry which is preliminary data.</text>
</comment>
<dbReference type="EMBL" id="QKOE01000022">
    <property type="protein sequence ID" value="PZA14766.1"/>
    <property type="molecule type" value="Genomic_DNA"/>
</dbReference>
<organism evidence="1 2">
    <name type="scientific">Parazoarcus communis SWub3 = DSM 12120</name>
    <dbReference type="NCBI Taxonomy" id="1121029"/>
    <lineage>
        <taxon>Bacteria</taxon>
        <taxon>Pseudomonadati</taxon>
        <taxon>Pseudomonadota</taxon>
        <taxon>Betaproteobacteria</taxon>
        <taxon>Rhodocyclales</taxon>
        <taxon>Zoogloeaceae</taxon>
        <taxon>Parazoarcus</taxon>
    </lineage>
</organism>